<name>A0A0R1HS41_9LACO</name>
<reference evidence="1 2" key="1">
    <citation type="journal article" date="2015" name="Genome Announc.">
        <title>Expanding the biotechnology potential of lactobacilli through comparative genomics of 213 strains and associated genera.</title>
        <authorList>
            <person name="Sun Z."/>
            <person name="Harris H.M."/>
            <person name="McCann A."/>
            <person name="Guo C."/>
            <person name="Argimon S."/>
            <person name="Zhang W."/>
            <person name="Yang X."/>
            <person name="Jeffery I.B."/>
            <person name="Cooney J.C."/>
            <person name="Kagawa T.F."/>
            <person name="Liu W."/>
            <person name="Song Y."/>
            <person name="Salvetti E."/>
            <person name="Wrobel A."/>
            <person name="Rasinkangas P."/>
            <person name="Parkhill J."/>
            <person name="Rea M.C."/>
            <person name="O'Sullivan O."/>
            <person name="Ritari J."/>
            <person name="Douillard F.P."/>
            <person name="Paul Ross R."/>
            <person name="Yang R."/>
            <person name="Briner A.E."/>
            <person name="Felis G.E."/>
            <person name="de Vos W.M."/>
            <person name="Barrangou R."/>
            <person name="Klaenhammer T.R."/>
            <person name="Caufield P.W."/>
            <person name="Cui Y."/>
            <person name="Zhang H."/>
            <person name="O'Toole P.W."/>
        </authorList>
    </citation>
    <scope>NUCLEOTIDE SEQUENCE [LARGE SCALE GENOMIC DNA]</scope>
    <source>
        <strain evidence="1 2">JCM 15530</strain>
    </source>
</reference>
<dbReference type="Proteomes" id="UP000050911">
    <property type="component" value="Unassembled WGS sequence"/>
</dbReference>
<evidence type="ECO:0000313" key="2">
    <source>
        <dbReference type="Proteomes" id="UP000050911"/>
    </source>
</evidence>
<organism evidence="1 2">
    <name type="scientific">Secundilactobacillus kimchicus JCM 15530</name>
    <dbReference type="NCBI Taxonomy" id="1302272"/>
    <lineage>
        <taxon>Bacteria</taxon>
        <taxon>Bacillati</taxon>
        <taxon>Bacillota</taxon>
        <taxon>Bacilli</taxon>
        <taxon>Lactobacillales</taxon>
        <taxon>Lactobacillaceae</taxon>
        <taxon>Secundilactobacillus</taxon>
    </lineage>
</organism>
<gene>
    <name evidence="1" type="ORF">FC96_GL000183</name>
</gene>
<dbReference type="EMBL" id="AZCX01000001">
    <property type="protein sequence ID" value="KRK49260.1"/>
    <property type="molecule type" value="Genomic_DNA"/>
</dbReference>
<sequence length="51" mass="6055">MAFVYFIIFLFVGVGVWQYYQAYSKQVSESKHAVAVNRNPLQFIFRLLHLD</sequence>
<comment type="caution">
    <text evidence="1">The sequence shown here is derived from an EMBL/GenBank/DDBJ whole genome shotgun (WGS) entry which is preliminary data.</text>
</comment>
<proteinExistence type="predicted"/>
<accession>A0A0R1HS41</accession>
<keyword evidence="2" id="KW-1185">Reference proteome</keyword>
<dbReference type="AlphaFoldDB" id="A0A0R1HS41"/>
<protein>
    <submittedName>
        <fullName evidence="1">Uncharacterized protein</fullName>
    </submittedName>
</protein>
<dbReference type="PATRIC" id="fig|1302272.5.peg.180"/>
<evidence type="ECO:0000313" key="1">
    <source>
        <dbReference type="EMBL" id="KRK49260.1"/>
    </source>
</evidence>
<dbReference type="RefSeq" id="WP_156403123.1">
    <property type="nucleotide sequence ID" value="NZ_AZCX01000001.1"/>
</dbReference>